<dbReference type="GO" id="GO:0055085">
    <property type="term" value="P:transmembrane transport"/>
    <property type="evidence" value="ECO:0007669"/>
    <property type="project" value="InterPro"/>
</dbReference>
<reference evidence="11" key="1">
    <citation type="submission" date="2017-05" db="EMBL/GenBank/DDBJ databases">
        <title>Complete and WGS of Bordetella genogroups.</title>
        <authorList>
            <person name="Spilker T."/>
            <person name="Lipuma J."/>
        </authorList>
    </citation>
    <scope>NUCLEOTIDE SEQUENCE [LARGE SCALE GENOMIC DNA]</scope>
    <source>
        <strain evidence="11">AU8856</strain>
    </source>
</reference>
<comment type="similarity">
    <text evidence="8">Belongs to the binding-protein-dependent transport system permease family.</text>
</comment>
<dbReference type="Pfam" id="PF00528">
    <property type="entry name" value="BPD_transp_1"/>
    <property type="match status" value="1"/>
</dbReference>
<keyword evidence="2 8" id="KW-0813">Transport</keyword>
<dbReference type="CDD" id="cd06261">
    <property type="entry name" value="TM_PBP2"/>
    <property type="match status" value="1"/>
</dbReference>
<dbReference type="PROSITE" id="PS50928">
    <property type="entry name" value="ABC_TM1"/>
    <property type="match status" value="1"/>
</dbReference>
<evidence type="ECO:0000256" key="6">
    <source>
        <dbReference type="ARBA" id="ARBA00022989"/>
    </source>
</evidence>
<evidence type="ECO:0000256" key="4">
    <source>
        <dbReference type="ARBA" id="ARBA00022519"/>
    </source>
</evidence>
<feature type="transmembrane region" description="Helical" evidence="8">
    <location>
        <begin position="12"/>
        <end position="34"/>
    </location>
</feature>
<evidence type="ECO:0000256" key="7">
    <source>
        <dbReference type="ARBA" id="ARBA00023136"/>
    </source>
</evidence>
<feature type="domain" description="ABC transmembrane type-1" evidence="9">
    <location>
        <begin position="65"/>
        <end position="253"/>
    </location>
</feature>
<keyword evidence="5 8" id="KW-0812">Transmembrane</keyword>
<dbReference type="InterPro" id="IPR035906">
    <property type="entry name" value="MetI-like_sf"/>
</dbReference>
<organism evidence="10 11">
    <name type="scientific">Bordetella genomosp. 11</name>
    <dbReference type="NCBI Taxonomy" id="1416808"/>
    <lineage>
        <taxon>Bacteria</taxon>
        <taxon>Pseudomonadati</taxon>
        <taxon>Pseudomonadota</taxon>
        <taxon>Betaproteobacteria</taxon>
        <taxon>Burkholderiales</taxon>
        <taxon>Alcaligenaceae</taxon>
        <taxon>Bordetella</taxon>
    </lineage>
</organism>
<dbReference type="SUPFAM" id="SSF161098">
    <property type="entry name" value="MetI-like"/>
    <property type="match status" value="1"/>
</dbReference>
<feature type="transmembrane region" description="Helical" evidence="8">
    <location>
        <begin position="103"/>
        <end position="125"/>
    </location>
</feature>
<comment type="caution">
    <text evidence="10">The sequence shown here is derived from an EMBL/GenBank/DDBJ whole genome shotgun (WGS) entry which is preliminary data.</text>
</comment>
<dbReference type="EMBL" id="NEVS01000004">
    <property type="protein sequence ID" value="OZI60868.1"/>
    <property type="molecule type" value="Genomic_DNA"/>
</dbReference>
<evidence type="ECO:0000256" key="3">
    <source>
        <dbReference type="ARBA" id="ARBA00022475"/>
    </source>
</evidence>
<dbReference type="RefSeq" id="WP_094842273.1">
    <property type="nucleotide sequence ID" value="NZ_NEVS01000004.1"/>
</dbReference>
<gene>
    <name evidence="10" type="ORF">CAL28_15990</name>
</gene>
<evidence type="ECO:0000256" key="1">
    <source>
        <dbReference type="ARBA" id="ARBA00004429"/>
    </source>
</evidence>
<protein>
    <submittedName>
        <fullName evidence="10">ABC transporter permease</fullName>
    </submittedName>
</protein>
<evidence type="ECO:0000313" key="10">
    <source>
        <dbReference type="EMBL" id="OZI60868.1"/>
    </source>
</evidence>
<keyword evidence="7 8" id="KW-0472">Membrane</keyword>
<dbReference type="PANTHER" id="PTHR43357:SF4">
    <property type="entry name" value="INNER MEMBRANE ABC TRANSPORTER PERMEASE PROTEIN YDCV"/>
    <property type="match status" value="1"/>
</dbReference>
<dbReference type="PANTHER" id="PTHR43357">
    <property type="entry name" value="INNER MEMBRANE ABC TRANSPORTER PERMEASE PROTEIN YDCV"/>
    <property type="match status" value="1"/>
</dbReference>
<evidence type="ECO:0000256" key="8">
    <source>
        <dbReference type="RuleBase" id="RU363032"/>
    </source>
</evidence>
<dbReference type="GO" id="GO:0005886">
    <property type="term" value="C:plasma membrane"/>
    <property type="evidence" value="ECO:0007669"/>
    <property type="project" value="UniProtKB-SubCell"/>
</dbReference>
<dbReference type="OrthoDB" id="9178195at2"/>
<keyword evidence="3" id="KW-1003">Cell membrane</keyword>
<evidence type="ECO:0000259" key="9">
    <source>
        <dbReference type="PROSITE" id="PS50928"/>
    </source>
</evidence>
<feature type="transmembrane region" description="Helical" evidence="8">
    <location>
        <begin position="235"/>
        <end position="256"/>
    </location>
</feature>
<accession>A0A261UG04</accession>
<evidence type="ECO:0000256" key="2">
    <source>
        <dbReference type="ARBA" id="ARBA00022448"/>
    </source>
</evidence>
<feature type="transmembrane region" description="Helical" evidence="8">
    <location>
        <begin position="178"/>
        <end position="202"/>
    </location>
</feature>
<keyword evidence="11" id="KW-1185">Reference proteome</keyword>
<feature type="transmembrane region" description="Helical" evidence="8">
    <location>
        <begin position="137"/>
        <end position="157"/>
    </location>
</feature>
<keyword evidence="4" id="KW-0997">Cell inner membrane</keyword>
<comment type="subcellular location">
    <subcellularLocation>
        <location evidence="1">Cell inner membrane</location>
        <topology evidence="1">Multi-pass membrane protein</topology>
    </subcellularLocation>
    <subcellularLocation>
        <location evidence="8">Cell membrane</location>
        <topology evidence="8">Multi-pass membrane protein</topology>
    </subcellularLocation>
</comment>
<name>A0A261UG04_9BORD</name>
<dbReference type="Proteomes" id="UP000215767">
    <property type="component" value="Unassembled WGS sequence"/>
</dbReference>
<feature type="transmembrane region" description="Helical" evidence="8">
    <location>
        <begin position="69"/>
        <end position="91"/>
    </location>
</feature>
<sequence>MTSRMPVRFAYFLLVALVLLFLIVPVLIIVPMSFSDARFLTFPPRAYSFRWYEAFFGNPAWLQAARTSLTIAVAATLVATPLGVLASYAINASGARVARYARTVLLLPLMVPVIIVAIGVFFIYARIGLVTTLPGLILANVMLGLPYVVVSVTAGLADFDPAQELVARSLGMNRLRAFMTVTLPQIRASVLSGALFVFISAIDETIVALFISGGANQTLTKRMFTALRDEIDPTIASISTMMTAASFILAMIVMAARRKR</sequence>
<evidence type="ECO:0000256" key="5">
    <source>
        <dbReference type="ARBA" id="ARBA00022692"/>
    </source>
</evidence>
<dbReference type="Gene3D" id="1.10.3720.10">
    <property type="entry name" value="MetI-like"/>
    <property type="match status" value="1"/>
</dbReference>
<dbReference type="AlphaFoldDB" id="A0A261UG04"/>
<proteinExistence type="inferred from homology"/>
<dbReference type="InterPro" id="IPR000515">
    <property type="entry name" value="MetI-like"/>
</dbReference>
<keyword evidence="6 8" id="KW-1133">Transmembrane helix</keyword>
<evidence type="ECO:0000313" key="11">
    <source>
        <dbReference type="Proteomes" id="UP000215767"/>
    </source>
</evidence>